<organism evidence="1 2">
    <name type="scientific">Molorchus minor</name>
    <dbReference type="NCBI Taxonomy" id="1323400"/>
    <lineage>
        <taxon>Eukaryota</taxon>
        <taxon>Metazoa</taxon>
        <taxon>Ecdysozoa</taxon>
        <taxon>Arthropoda</taxon>
        <taxon>Hexapoda</taxon>
        <taxon>Insecta</taxon>
        <taxon>Pterygota</taxon>
        <taxon>Neoptera</taxon>
        <taxon>Endopterygota</taxon>
        <taxon>Coleoptera</taxon>
        <taxon>Polyphaga</taxon>
        <taxon>Cucujiformia</taxon>
        <taxon>Chrysomeloidea</taxon>
        <taxon>Cerambycidae</taxon>
        <taxon>Lamiinae</taxon>
        <taxon>Monochamini</taxon>
        <taxon>Molorchus</taxon>
    </lineage>
</organism>
<evidence type="ECO:0000313" key="1">
    <source>
        <dbReference type="EMBL" id="KAJ8977113.1"/>
    </source>
</evidence>
<accession>A0ABQ9JGH4</accession>
<proteinExistence type="predicted"/>
<keyword evidence="2" id="KW-1185">Reference proteome</keyword>
<sequence>MAPEWEPKRRINTNSRRVGRVPKAEIFRIFENETIPRRTIYRTIADCEQGIPCLNLRKKWKTTSIYCTEGIAVGKKSKKPCWDVIKETEYGIVDIEEEWSEISKKTQVPQIHSRAASTYTKMLPSTEAGLLCRWQNIILDDATKENDLQSYENPNYHLNPSNRLYDALNSNTDDIYDSVYQELDNICNIGHGVNEPLNCNVGRKSYATLDIESMGVDINKGPLTQISSSILIDNRRMGTANHL</sequence>
<reference evidence="1" key="1">
    <citation type="journal article" date="2023" name="Insect Mol. Biol.">
        <title>Genome sequencing provides insights into the evolution of gene families encoding plant cell wall-degrading enzymes in longhorned beetles.</title>
        <authorList>
            <person name="Shin N.R."/>
            <person name="Okamura Y."/>
            <person name="Kirsch R."/>
            <person name="Pauchet Y."/>
        </authorList>
    </citation>
    <scope>NUCLEOTIDE SEQUENCE</scope>
    <source>
        <strain evidence="1">MMC_N1</strain>
    </source>
</reference>
<protein>
    <submittedName>
        <fullName evidence="1">Uncharacterized protein</fullName>
    </submittedName>
</protein>
<name>A0ABQ9JGH4_9CUCU</name>
<comment type="caution">
    <text evidence="1">The sequence shown here is derived from an EMBL/GenBank/DDBJ whole genome shotgun (WGS) entry which is preliminary data.</text>
</comment>
<evidence type="ECO:0000313" key="2">
    <source>
        <dbReference type="Proteomes" id="UP001162164"/>
    </source>
</evidence>
<dbReference type="EMBL" id="JAPWTJ010000586">
    <property type="protein sequence ID" value="KAJ8977113.1"/>
    <property type="molecule type" value="Genomic_DNA"/>
</dbReference>
<gene>
    <name evidence="1" type="ORF">NQ317_005241</name>
</gene>
<dbReference type="Proteomes" id="UP001162164">
    <property type="component" value="Unassembled WGS sequence"/>
</dbReference>